<keyword evidence="7" id="KW-0479">Metal-binding</keyword>
<feature type="transmembrane region" description="Helical" evidence="9">
    <location>
        <begin position="148"/>
        <end position="167"/>
    </location>
</feature>
<feature type="binding site" evidence="7">
    <location>
        <position position="203"/>
    </location>
    <ligand>
        <name>Mg(2+)</name>
        <dbReference type="ChEBI" id="CHEBI:18420"/>
    </ligand>
</feature>
<keyword evidence="2" id="KW-1003">Cell membrane</keyword>
<dbReference type="Pfam" id="PF00953">
    <property type="entry name" value="Glycos_transf_4"/>
    <property type="match status" value="1"/>
</dbReference>
<dbReference type="GO" id="GO:0016780">
    <property type="term" value="F:phosphotransferase activity, for other substituted phosphate groups"/>
    <property type="evidence" value="ECO:0007669"/>
    <property type="project" value="InterPro"/>
</dbReference>
<keyword evidence="7" id="KW-0460">Magnesium</keyword>
<dbReference type="CDD" id="cd06853">
    <property type="entry name" value="GT_WecA_like"/>
    <property type="match status" value="1"/>
</dbReference>
<reference evidence="10 11" key="1">
    <citation type="journal article" date="2018" name="Genet. Mol. Biol.">
        <title>The genome sequence of Dyella jiangningensis FCAV SCS01 from a lignocellulose-decomposing microbial consortium metagenome reveals potential for biotechnological applications.</title>
        <authorList>
            <person name="Desiderato J.G."/>
            <person name="Alvarenga D.O."/>
            <person name="Constancio M.T.L."/>
            <person name="Alves L.M.C."/>
            <person name="Varani A.M."/>
        </authorList>
    </citation>
    <scope>NUCLEOTIDE SEQUENCE [LARGE SCALE GENOMIC DNA]</scope>
    <source>
        <strain evidence="10 11">FCAV SCS01</strain>
    </source>
</reference>
<evidence type="ECO:0000313" key="11">
    <source>
        <dbReference type="Proteomes" id="UP000248926"/>
    </source>
</evidence>
<accession>A0A328P4L8</accession>
<evidence type="ECO:0000256" key="8">
    <source>
        <dbReference type="SAM" id="MobiDB-lite"/>
    </source>
</evidence>
<dbReference type="EMBL" id="NFZS01000002">
    <property type="protein sequence ID" value="RAO76261.1"/>
    <property type="molecule type" value="Genomic_DNA"/>
</dbReference>
<feature type="transmembrane region" description="Helical" evidence="9">
    <location>
        <begin position="36"/>
        <end position="54"/>
    </location>
</feature>
<feature type="transmembrane region" description="Helical" evidence="9">
    <location>
        <begin position="173"/>
        <end position="192"/>
    </location>
</feature>
<feature type="transmembrane region" description="Helical" evidence="9">
    <location>
        <begin position="199"/>
        <end position="218"/>
    </location>
</feature>
<protein>
    <submittedName>
        <fullName evidence="10">Undecaprenyl-phosphate alpha-N-acetylglucosaminyl 1-phosphate transferase</fullName>
    </submittedName>
</protein>
<feature type="transmembrane region" description="Helical" evidence="9">
    <location>
        <begin position="309"/>
        <end position="328"/>
    </location>
</feature>
<comment type="subcellular location">
    <subcellularLocation>
        <location evidence="1">Cell membrane</location>
        <topology evidence="1">Multi-pass membrane protein</topology>
    </subcellularLocation>
</comment>
<evidence type="ECO:0000256" key="6">
    <source>
        <dbReference type="ARBA" id="ARBA00023136"/>
    </source>
</evidence>
<feature type="transmembrane region" description="Helical" evidence="9">
    <location>
        <begin position="230"/>
        <end position="249"/>
    </location>
</feature>
<dbReference type="InterPro" id="IPR000715">
    <property type="entry name" value="Glycosyl_transferase_4"/>
</dbReference>
<keyword evidence="6 9" id="KW-0472">Membrane</keyword>
<keyword evidence="4 9" id="KW-0812">Transmembrane</keyword>
<dbReference type="PANTHER" id="PTHR22926">
    <property type="entry name" value="PHOSPHO-N-ACETYLMURAMOYL-PENTAPEPTIDE-TRANSFERASE"/>
    <property type="match status" value="1"/>
</dbReference>
<sequence length="400" mass="42773">MGAITSATAIYMLRRYALVLGLIDHPTQRKQHVGKVPLIGGLAIFMGVTAGAACYGHFHWFIKVLIDTTMLLTLLGALDDRFDLSVRERLVIQTVAILTVIATTGVYIHTLGTIFGYEIELGWLGYPFTVVAVIGLVNAFNMMDGIDGLAGCLEMVSIAAITLFVGMGPLHETVVLLALLATASLPYLLANLGLVGRKIFLGDAGSTLIGYLLAWVLIRMTQLPEAHMSPVNVLWCVALPVFDTLAVMVRRMRQGKSPFKPDRGHIHHIMLGCGFGPRKTLLALIGLAGSFAFIGVAISHGIASAGVNLMIFCLTLVAYIWTTTRVWARQEAAREHAQATTPWTARGHAVATPASVGVGLVSSAGTIEPSSRLGRPGLGSGLKPSIEGNSFRSALREPPR</sequence>
<feature type="compositionally biased region" description="Low complexity" evidence="8">
    <location>
        <begin position="370"/>
        <end position="385"/>
    </location>
</feature>
<dbReference type="PANTHER" id="PTHR22926:SF3">
    <property type="entry name" value="UNDECAPRENYL-PHOSPHATE ALPHA-N-ACETYLGLUCOSAMINYL 1-PHOSPHATE TRANSFERASE"/>
    <property type="match status" value="1"/>
</dbReference>
<organism evidence="10 11">
    <name type="scientific">Dyella jiangningensis</name>
    <dbReference type="NCBI Taxonomy" id="1379159"/>
    <lineage>
        <taxon>Bacteria</taxon>
        <taxon>Pseudomonadati</taxon>
        <taxon>Pseudomonadota</taxon>
        <taxon>Gammaproteobacteria</taxon>
        <taxon>Lysobacterales</taxon>
        <taxon>Rhodanobacteraceae</taxon>
        <taxon>Dyella</taxon>
    </lineage>
</organism>
<keyword evidence="5 9" id="KW-1133">Transmembrane helix</keyword>
<feature type="transmembrane region" description="Helical" evidence="9">
    <location>
        <begin position="90"/>
        <end position="117"/>
    </location>
</feature>
<evidence type="ECO:0000256" key="1">
    <source>
        <dbReference type="ARBA" id="ARBA00004651"/>
    </source>
</evidence>
<evidence type="ECO:0000256" key="2">
    <source>
        <dbReference type="ARBA" id="ARBA00022475"/>
    </source>
</evidence>
<evidence type="ECO:0000256" key="4">
    <source>
        <dbReference type="ARBA" id="ARBA00022692"/>
    </source>
</evidence>
<proteinExistence type="predicted"/>
<evidence type="ECO:0000256" key="5">
    <source>
        <dbReference type="ARBA" id="ARBA00022989"/>
    </source>
</evidence>
<comment type="caution">
    <text evidence="10">The sequence shown here is derived from an EMBL/GenBank/DDBJ whole genome shotgun (WGS) entry which is preliminary data.</text>
</comment>
<dbReference type="Proteomes" id="UP000248926">
    <property type="component" value="Unassembled WGS sequence"/>
</dbReference>
<feature type="transmembrane region" description="Helical" evidence="9">
    <location>
        <begin position="123"/>
        <end position="141"/>
    </location>
</feature>
<feature type="region of interest" description="Disordered" evidence="8">
    <location>
        <begin position="370"/>
        <end position="400"/>
    </location>
</feature>
<dbReference type="GO" id="GO:0046872">
    <property type="term" value="F:metal ion binding"/>
    <property type="evidence" value="ECO:0007669"/>
    <property type="project" value="UniProtKB-KW"/>
</dbReference>
<comment type="cofactor">
    <cofactor evidence="7">
        <name>Mg(2+)</name>
        <dbReference type="ChEBI" id="CHEBI:18420"/>
    </cofactor>
</comment>
<dbReference type="GO" id="GO:0044038">
    <property type="term" value="P:cell wall macromolecule biosynthetic process"/>
    <property type="evidence" value="ECO:0007669"/>
    <property type="project" value="TreeGrafter"/>
</dbReference>
<keyword evidence="3 10" id="KW-0808">Transferase</keyword>
<feature type="binding site" evidence="7">
    <location>
        <position position="141"/>
    </location>
    <ligand>
        <name>Mg(2+)</name>
        <dbReference type="ChEBI" id="CHEBI:18420"/>
    </ligand>
</feature>
<keyword evidence="11" id="KW-1185">Reference proteome</keyword>
<dbReference type="GO" id="GO:0071555">
    <property type="term" value="P:cell wall organization"/>
    <property type="evidence" value="ECO:0007669"/>
    <property type="project" value="TreeGrafter"/>
</dbReference>
<evidence type="ECO:0000256" key="7">
    <source>
        <dbReference type="PIRSR" id="PIRSR600715-1"/>
    </source>
</evidence>
<name>A0A328P4L8_9GAMM</name>
<evidence type="ECO:0000313" key="10">
    <source>
        <dbReference type="EMBL" id="RAO76261.1"/>
    </source>
</evidence>
<dbReference type="GO" id="GO:0009103">
    <property type="term" value="P:lipopolysaccharide biosynthetic process"/>
    <property type="evidence" value="ECO:0007669"/>
    <property type="project" value="TreeGrafter"/>
</dbReference>
<dbReference type="GO" id="GO:0005886">
    <property type="term" value="C:plasma membrane"/>
    <property type="evidence" value="ECO:0007669"/>
    <property type="project" value="UniProtKB-SubCell"/>
</dbReference>
<feature type="transmembrane region" description="Helical" evidence="9">
    <location>
        <begin position="280"/>
        <end position="303"/>
    </location>
</feature>
<evidence type="ECO:0000256" key="3">
    <source>
        <dbReference type="ARBA" id="ARBA00022679"/>
    </source>
</evidence>
<dbReference type="AlphaFoldDB" id="A0A328P4L8"/>
<evidence type="ECO:0000256" key="9">
    <source>
        <dbReference type="SAM" id="Phobius"/>
    </source>
</evidence>
<gene>
    <name evidence="10" type="ORF">CA260_11245</name>
</gene>